<sequence>MYIAVYRRVHYLVPLLYAFFISLMETGQYIYPSNVLSSLTFENYYLALQTAPIFKFLLNSLIFAGLITVGHLITSSLAAFAFVFIPFRGKGVMFSIVLSTMMIPWEATIIPNYDTIIKLGWLDAFPGLIVPHLALTLGIFLLRQHFLTLPKELYEAARIDGCSRFRFFLQMVLPLSRPILAALGTYSFITNWNQYLWPLLVTNSNEIRTVQIGLKMLISQEEQNDFPIIMAGIIMILLPTLLILVIGHKYLQKGLASYSQK</sequence>
<dbReference type="PANTHER" id="PTHR43744">
    <property type="entry name" value="ABC TRANSPORTER PERMEASE PROTEIN MG189-RELATED-RELATED"/>
    <property type="match status" value="1"/>
</dbReference>
<feature type="domain" description="ABC transmembrane type-1" evidence="8">
    <location>
        <begin position="57"/>
        <end position="247"/>
    </location>
</feature>
<feature type="transmembrane region" description="Helical" evidence="7">
    <location>
        <begin position="226"/>
        <end position="247"/>
    </location>
</feature>
<feature type="transmembrane region" description="Helical" evidence="7">
    <location>
        <begin position="92"/>
        <end position="113"/>
    </location>
</feature>
<dbReference type="CDD" id="cd06261">
    <property type="entry name" value="TM_PBP2"/>
    <property type="match status" value="1"/>
</dbReference>
<evidence type="ECO:0000313" key="10">
    <source>
        <dbReference type="Proteomes" id="UP000188603"/>
    </source>
</evidence>
<keyword evidence="6 7" id="KW-0472">Membrane</keyword>
<dbReference type="KEGG" id="ntr:B0W44_12455"/>
<evidence type="ECO:0000256" key="2">
    <source>
        <dbReference type="ARBA" id="ARBA00022448"/>
    </source>
</evidence>
<dbReference type="Proteomes" id="UP000188603">
    <property type="component" value="Chromosome"/>
</dbReference>
<keyword evidence="3" id="KW-1003">Cell membrane</keyword>
<gene>
    <name evidence="9" type="ORF">B0W44_12455</name>
</gene>
<dbReference type="EMBL" id="CP019699">
    <property type="protein sequence ID" value="AQS56450.1"/>
    <property type="molecule type" value="Genomic_DNA"/>
</dbReference>
<keyword evidence="5 7" id="KW-1133">Transmembrane helix</keyword>
<evidence type="ECO:0000256" key="4">
    <source>
        <dbReference type="ARBA" id="ARBA00022692"/>
    </source>
</evidence>
<organism evidence="9 10">
    <name type="scientific">Novibacillus thermophilus</name>
    <dbReference type="NCBI Taxonomy" id="1471761"/>
    <lineage>
        <taxon>Bacteria</taxon>
        <taxon>Bacillati</taxon>
        <taxon>Bacillota</taxon>
        <taxon>Bacilli</taxon>
        <taxon>Bacillales</taxon>
        <taxon>Thermoactinomycetaceae</taxon>
        <taxon>Novibacillus</taxon>
    </lineage>
</organism>
<dbReference type="InterPro" id="IPR035906">
    <property type="entry name" value="MetI-like_sf"/>
</dbReference>
<name>A0A1U9K8V0_9BACL</name>
<proteinExistence type="inferred from homology"/>
<keyword evidence="2 7" id="KW-0813">Transport</keyword>
<dbReference type="Pfam" id="PF00528">
    <property type="entry name" value="BPD_transp_1"/>
    <property type="match status" value="1"/>
</dbReference>
<comment type="subcellular location">
    <subcellularLocation>
        <location evidence="1 7">Cell membrane</location>
        <topology evidence="1 7">Multi-pass membrane protein</topology>
    </subcellularLocation>
</comment>
<keyword evidence="4 7" id="KW-0812">Transmembrane</keyword>
<evidence type="ECO:0000256" key="1">
    <source>
        <dbReference type="ARBA" id="ARBA00004651"/>
    </source>
</evidence>
<evidence type="ECO:0000256" key="7">
    <source>
        <dbReference type="RuleBase" id="RU363032"/>
    </source>
</evidence>
<dbReference type="AlphaFoldDB" id="A0A1U9K8V0"/>
<dbReference type="STRING" id="1471761.B0W44_12455"/>
<evidence type="ECO:0000259" key="8">
    <source>
        <dbReference type="PROSITE" id="PS50928"/>
    </source>
</evidence>
<dbReference type="Gene3D" id="1.10.3720.10">
    <property type="entry name" value="MetI-like"/>
    <property type="match status" value="1"/>
</dbReference>
<dbReference type="GO" id="GO:0055085">
    <property type="term" value="P:transmembrane transport"/>
    <property type="evidence" value="ECO:0007669"/>
    <property type="project" value="InterPro"/>
</dbReference>
<feature type="transmembrane region" description="Helical" evidence="7">
    <location>
        <begin position="125"/>
        <end position="146"/>
    </location>
</feature>
<keyword evidence="10" id="KW-1185">Reference proteome</keyword>
<dbReference type="PANTHER" id="PTHR43744:SF8">
    <property type="entry name" value="SN-GLYCEROL-3-PHOSPHATE TRANSPORT SYSTEM PERMEASE PROTEIN UGPE"/>
    <property type="match status" value="1"/>
</dbReference>
<protein>
    <submittedName>
        <fullName evidence="9">Glycerol-3-phosphate ABC transporter permease</fullName>
    </submittedName>
</protein>
<feature type="transmembrane region" description="Helical" evidence="7">
    <location>
        <begin position="61"/>
        <end position="85"/>
    </location>
</feature>
<evidence type="ECO:0000256" key="6">
    <source>
        <dbReference type="ARBA" id="ARBA00023136"/>
    </source>
</evidence>
<reference evidence="9 10" key="1">
    <citation type="journal article" date="2015" name="Int. J. Syst. Evol. Microbiol.">
        <title>Novibacillus thermophilus gen. nov., sp. nov., a Gram-staining-negative and moderately thermophilic member of the family Thermoactinomycetaceae.</title>
        <authorList>
            <person name="Yang G."/>
            <person name="Chen J."/>
            <person name="Zhou S."/>
        </authorList>
    </citation>
    <scope>NUCLEOTIDE SEQUENCE [LARGE SCALE GENOMIC DNA]</scope>
    <source>
        <strain evidence="9 10">SG-1</strain>
    </source>
</reference>
<evidence type="ECO:0000256" key="5">
    <source>
        <dbReference type="ARBA" id="ARBA00022989"/>
    </source>
</evidence>
<comment type="similarity">
    <text evidence="7">Belongs to the binding-protein-dependent transport system permease family.</text>
</comment>
<evidence type="ECO:0000313" key="9">
    <source>
        <dbReference type="EMBL" id="AQS56450.1"/>
    </source>
</evidence>
<accession>A0A1U9K8V0</accession>
<evidence type="ECO:0000256" key="3">
    <source>
        <dbReference type="ARBA" id="ARBA00022475"/>
    </source>
</evidence>
<dbReference type="GO" id="GO:0005886">
    <property type="term" value="C:plasma membrane"/>
    <property type="evidence" value="ECO:0007669"/>
    <property type="project" value="UniProtKB-SubCell"/>
</dbReference>
<feature type="transmembrane region" description="Helical" evidence="7">
    <location>
        <begin position="167"/>
        <end position="189"/>
    </location>
</feature>
<feature type="transmembrane region" description="Helical" evidence="7">
    <location>
        <begin position="12"/>
        <end position="31"/>
    </location>
</feature>
<dbReference type="PROSITE" id="PS50928">
    <property type="entry name" value="ABC_TM1"/>
    <property type="match status" value="1"/>
</dbReference>
<dbReference type="SUPFAM" id="SSF161098">
    <property type="entry name" value="MetI-like"/>
    <property type="match status" value="1"/>
</dbReference>
<dbReference type="InterPro" id="IPR000515">
    <property type="entry name" value="MetI-like"/>
</dbReference>